<evidence type="ECO:0000313" key="1">
    <source>
        <dbReference type="EMBL" id="HJB90809.1"/>
    </source>
</evidence>
<reference evidence="1" key="2">
    <citation type="submission" date="2021-04" db="EMBL/GenBank/DDBJ databases">
        <authorList>
            <person name="Gilroy R."/>
        </authorList>
    </citation>
    <scope>NUCLEOTIDE SEQUENCE</scope>
    <source>
        <strain evidence="1">USAMLcec3-2134</strain>
    </source>
</reference>
<evidence type="ECO:0000313" key="2">
    <source>
        <dbReference type="Proteomes" id="UP000886883"/>
    </source>
</evidence>
<protein>
    <submittedName>
        <fullName evidence="1">TIGR02678 family protein</fullName>
    </submittedName>
</protein>
<gene>
    <name evidence="1" type="ORF">H9763_04995</name>
</gene>
<sequence length="378" mass="44701">MNEIRTLLEQFWVSRDADRELFYRVKRDIPRFQRFVREQLGWKLIHTENLIKLEKIPAHAESFMGIGEFSEIRDYCILCAVLMFMEDREEGEQFLLSELIDYVETCLKPHMQVDWTMFTHRKSLVRVLQYLERLRMLRVYEGSSEAFGQEAGKEVLYENTGYSKYFAVSFPRDISGYGSWEDFEKAGFEEVEEDRGSRRINRVYRQLTVCPALYWDRPDDPDGLYLKNQRQWISRYLQENLGGRLDVHKNAAFWMLEENDGFGAVHPRDAMLPEFALLLCARIQDLLQEGKLEKGEDEGIRMEEAAFEAEIAALRNRYSEAMSREFREMDEERLIGLVRRYLLDWMLLREEPGTAVFLPAAGKLRGFYPEDYEGGKTE</sequence>
<dbReference type="Pfam" id="PF09661">
    <property type="entry name" value="DUF2398"/>
    <property type="match status" value="1"/>
</dbReference>
<organism evidence="1 2">
    <name type="scientific">Candidatus Eisenbergiella merdigallinarum</name>
    <dbReference type="NCBI Taxonomy" id="2838552"/>
    <lineage>
        <taxon>Bacteria</taxon>
        <taxon>Bacillati</taxon>
        <taxon>Bacillota</taxon>
        <taxon>Clostridia</taxon>
        <taxon>Lachnospirales</taxon>
        <taxon>Lachnospiraceae</taxon>
        <taxon>Eisenbergiella</taxon>
    </lineage>
</organism>
<accession>A0A9D2MQP8</accession>
<dbReference type="AlphaFoldDB" id="A0A9D2MQP8"/>
<dbReference type="InterPro" id="IPR013494">
    <property type="entry name" value="CHP02678"/>
</dbReference>
<proteinExistence type="predicted"/>
<dbReference type="EMBL" id="DWXE01000016">
    <property type="protein sequence ID" value="HJB90809.1"/>
    <property type="molecule type" value="Genomic_DNA"/>
</dbReference>
<name>A0A9D2MQP8_9FIRM</name>
<dbReference type="NCBIfam" id="TIGR02678">
    <property type="entry name" value="TIGR02678 family protein"/>
    <property type="match status" value="1"/>
</dbReference>
<reference evidence="1" key="1">
    <citation type="journal article" date="2021" name="PeerJ">
        <title>Extensive microbial diversity within the chicken gut microbiome revealed by metagenomics and culture.</title>
        <authorList>
            <person name="Gilroy R."/>
            <person name="Ravi A."/>
            <person name="Getino M."/>
            <person name="Pursley I."/>
            <person name="Horton D.L."/>
            <person name="Alikhan N.F."/>
            <person name="Baker D."/>
            <person name="Gharbi K."/>
            <person name="Hall N."/>
            <person name="Watson M."/>
            <person name="Adriaenssens E.M."/>
            <person name="Foster-Nyarko E."/>
            <person name="Jarju S."/>
            <person name="Secka A."/>
            <person name="Antonio M."/>
            <person name="Oren A."/>
            <person name="Chaudhuri R.R."/>
            <person name="La Ragione R."/>
            <person name="Hildebrand F."/>
            <person name="Pallen M.J."/>
        </authorList>
    </citation>
    <scope>NUCLEOTIDE SEQUENCE</scope>
    <source>
        <strain evidence="1">USAMLcec3-2134</strain>
    </source>
</reference>
<comment type="caution">
    <text evidence="1">The sequence shown here is derived from an EMBL/GenBank/DDBJ whole genome shotgun (WGS) entry which is preliminary data.</text>
</comment>
<dbReference type="Proteomes" id="UP000886883">
    <property type="component" value="Unassembled WGS sequence"/>
</dbReference>